<feature type="domain" description="ABC transmembrane type-1" evidence="7">
    <location>
        <begin position="15"/>
        <end position="197"/>
    </location>
</feature>
<evidence type="ECO:0000256" key="4">
    <source>
        <dbReference type="ARBA" id="ARBA00022989"/>
    </source>
</evidence>
<dbReference type="EMBL" id="SISG01000001">
    <property type="protein sequence ID" value="TBN56995.1"/>
    <property type="molecule type" value="Genomic_DNA"/>
</dbReference>
<dbReference type="RefSeq" id="WP_130981105.1">
    <property type="nucleotide sequence ID" value="NZ_SISG01000001.1"/>
</dbReference>
<dbReference type="SUPFAM" id="SSF161098">
    <property type="entry name" value="MetI-like"/>
    <property type="match status" value="1"/>
</dbReference>
<accession>A0A4Q9GQZ5</accession>
<gene>
    <name evidence="8" type="ORF">EYE40_06040</name>
</gene>
<evidence type="ECO:0000256" key="5">
    <source>
        <dbReference type="ARBA" id="ARBA00023136"/>
    </source>
</evidence>
<keyword evidence="9" id="KW-1185">Reference proteome</keyword>
<dbReference type="InterPro" id="IPR051204">
    <property type="entry name" value="ABC_transp_perm/SBD"/>
</dbReference>
<name>A0A4Q9GQZ5_9MICO</name>
<feature type="transmembrane region" description="Helical" evidence="6">
    <location>
        <begin position="20"/>
        <end position="41"/>
    </location>
</feature>
<evidence type="ECO:0000259" key="7">
    <source>
        <dbReference type="PROSITE" id="PS50928"/>
    </source>
</evidence>
<feature type="transmembrane region" description="Helical" evidence="6">
    <location>
        <begin position="75"/>
        <end position="96"/>
    </location>
</feature>
<dbReference type="PANTHER" id="PTHR30177:SF4">
    <property type="entry name" value="OSMOPROTECTANT IMPORT PERMEASE PROTEIN OSMW"/>
    <property type="match status" value="1"/>
</dbReference>
<evidence type="ECO:0000256" key="6">
    <source>
        <dbReference type="RuleBase" id="RU363032"/>
    </source>
</evidence>
<keyword evidence="3 6" id="KW-0812">Transmembrane</keyword>
<dbReference type="Gene3D" id="1.10.3720.10">
    <property type="entry name" value="MetI-like"/>
    <property type="match status" value="1"/>
</dbReference>
<keyword evidence="4 6" id="KW-1133">Transmembrane helix</keyword>
<evidence type="ECO:0000313" key="8">
    <source>
        <dbReference type="EMBL" id="TBN56995.1"/>
    </source>
</evidence>
<dbReference type="GO" id="GO:0005886">
    <property type="term" value="C:plasma membrane"/>
    <property type="evidence" value="ECO:0007669"/>
    <property type="project" value="UniProtKB-SubCell"/>
</dbReference>
<dbReference type="Proteomes" id="UP000294194">
    <property type="component" value="Unassembled WGS sequence"/>
</dbReference>
<organism evidence="8 9">
    <name type="scientific">Glaciihabitans arcticus</name>
    <dbReference type="NCBI Taxonomy" id="2668039"/>
    <lineage>
        <taxon>Bacteria</taxon>
        <taxon>Bacillati</taxon>
        <taxon>Actinomycetota</taxon>
        <taxon>Actinomycetes</taxon>
        <taxon>Micrococcales</taxon>
        <taxon>Microbacteriaceae</taxon>
        <taxon>Glaciihabitans</taxon>
    </lineage>
</organism>
<dbReference type="Pfam" id="PF00528">
    <property type="entry name" value="BPD_transp_1"/>
    <property type="match status" value="1"/>
</dbReference>
<comment type="subcellular location">
    <subcellularLocation>
        <location evidence="6">Cell membrane</location>
        <topology evidence="6">Multi-pass membrane protein</topology>
    </subcellularLocation>
    <subcellularLocation>
        <location evidence="1">Membrane</location>
        <topology evidence="1">Multi-pass membrane protein</topology>
    </subcellularLocation>
</comment>
<feature type="transmembrane region" description="Helical" evidence="6">
    <location>
        <begin position="179"/>
        <end position="200"/>
    </location>
</feature>
<dbReference type="GO" id="GO:0055085">
    <property type="term" value="P:transmembrane transport"/>
    <property type="evidence" value="ECO:0007669"/>
    <property type="project" value="InterPro"/>
</dbReference>
<dbReference type="PANTHER" id="PTHR30177">
    <property type="entry name" value="GLYCINE BETAINE/L-PROLINE TRANSPORT SYSTEM PERMEASE PROTEIN PROW"/>
    <property type="match status" value="1"/>
</dbReference>
<dbReference type="CDD" id="cd06261">
    <property type="entry name" value="TM_PBP2"/>
    <property type="match status" value="1"/>
</dbReference>
<evidence type="ECO:0000313" key="9">
    <source>
        <dbReference type="Proteomes" id="UP000294194"/>
    </source>
</evidence>
<keyword evidence="2 6" id="KW-0813">Transport</keyword>
<dbReference type="InterPro" id="IPR000515">
    <property type="entry name" value="MetI-like"/>
</dbReference>
<feature type="transmembrane region" description="Helical" evidence="6">
    <location>
        <begin position="48"/>
        <end position="69"/>
    </location>
</feature>
<dbReference type="InterPro" id="IPR035906">
    <property type="entry name" value="MetI-like_sf"/>
</dbReference>
<dbReference type="AlphaFoldDB" id="A0A4Q9GQZ5"/>
<feature type="transmembrane region" description="Helical" evidence="6">
    <location>
        <begin position="132"/>
        <end position="159"/>
    </location>
</feature>
<dbReference type="GO" id="GO:0031460">
    <property type="term" value="P:glycine betaine transport"/>
    <property type="evidence" value="ECO:0007669"/>
    <property type="project" value="TreeGrafter"/>
</dbReference>
<sequence length="228" mass="24683">MNWLLNNLPLVGTLSWEHIVLSVPPVIIGFVVAIPLGWLAHRFRLTRGILLTIVGLLYTIPSLALLVILPPIIGVSVLSATNVIIALSIYAVALMVRSTTDALDSVDADIIQSATAVGYSPWRRFWLVEFPIAGPVLLAGLRVVAVSTVSLVTIGAFVGVRSLGYLFINGLQRSIPLEIVSGIVMTVVIALVFDRLLVLLGRVLMPWTRTVKVTKRQQRAVFTAEATA</sequence>
<keyword evidence="5 6" id="KW-0472">Membrane</keyword>
<proteinExistence type="inferred from homology"/>
<protein>
    <submittedName>
        <fullName evidence="8">ABC transporter permease</fullName>
    </submittedName>
</protein>
<evidence type="ECO:0000256" key="1">
    <source>
        <dbReference type="ARBA" id="ARBA00004141"/>
    </source>
</evidence>
<reference evidence="9" key="1">
    <citation type="submission" date="2019-02" db="EMBL/GenBank/DDBJ databases">
        <title>Glaciihabitans arcticus sp. nov., a psychrotolerant bacterium isolated from polar soil.</title>
        <authorList>
            <person name="Dahal R.H."/>
        </authorList>
    </citation>
    <scope>NUCLEOTIDE SEQUENCE [LARGE SCALE GENOMIC DNA]</scope>
    <source>
        <strain evidence="9">RP-3-7</strain>
    </source>
</reference>
<comment type="caution">
    <text evidence="8">The sequence shown here is derived from an EMBL/GenBank/DDBJ whole genome shotgun (WGS) entry which is preliminary data.</text>
</comment>
<evidence type="ECO:0000256" key="3">
    <source>
        <dbReference type="ARBA" id="ARBA00022692"/>
    </source>
</evidence>
<comment type="similarity">
    <text evidence="6">Belongs to the binding-protein-dependent transport system permease family.</text>
</comment>
<evidence type="ECO:0000256" key="2">
    <source>
        <dbReference type="ARBA" id="ARBA00022448"/>
    </source>
</evidence>
<dbReference type="PROSITE" id="PS50928">
    <property type="entry name" value="ABC_TM1"/>
    <property type="match status" value="1"/>
</dbReference>